<feature type="compositionally biased region" description="Pro residues" evidence="1">
    <location>
        <begin position="143"/>
        <end position="154"/>
    </location>
</feature>
<reference evidence="2 3" key="1">
    <citation type="submission" date="2024-10" db="EMBL/GenBank/DDBJ databases">
        <title>The Natural Products Discovery Center: Release of the First 8490 Sequenced Strains for Exploring Actinobacteria Biosynthetic Diversity.</title>
        <authorList>
            <person name="Kalkreuter E."/>
            <person name="Kautsar S.A."/>
            <person name="Yang D."/>
            <person name="Bader C.D."/>
            <person name="Teijaro C.N."/>
            <person name="Fluegel L."/>
            <person name="Davis C.M."/>
            <person name="Simpson J.R."/>
            <person name="Lauterbach L."/>
            <person name="Steele A.D."/>
            <person name="Gui C."/>
            <person name="Meng S."/>
            <person name="Li G."/>
            <person name="Viehrig K."/>
            <person name="Ye F."/>
            <person name="Su P."/>
            <person name="Kiefer A.F."/>
            <person name="Nichols A."/>
            <person name="Cepeda A.J."/>
            <person name="Yan W."/>
            <person name="Fan B."/>
            <person name="Jiang Y."/>
            <person name="Adhikari A."/>
            <person name="Zheng C.-J."/>
            <person name="Schuster L."/>
            <person name="Cowan T.M."/>
            <person name="Smanski M.J."/>
            <person name="Chevrette M.G."/>
            <person name="De Carvalho L.P.S."/>
            <person name="Shen B."/>
        </authorList>
    </citation>
    <scope>NUCLEOTIDE SEQUENCE [LARGE SCALE GENOMIC DNA]</scope>
    <source>
        <strain evidence="2 3">NPDC053346</strain>
    </source>
</reference>
<organism evidence="2 3">
    <name type="scientific">Streptomyces bikiniensis</name>
    <dbReference type="NCBI Taxonomy" id="1896"/>
    <lineage>
        <taxon>Bacteria</taxon>
        <taxon>Bacillati</taxon>
        <taxon>Actinomycetota</taxon>
        <taxon>Actinomycetes</taxon>
        <taxon>Kitasatosporales</taxon>
        <taxon>Streptomycetaceae</taxon>
        <taxon>Streptomyces</taxon>
    </lineage>
</organism>
<protein>
    <submittedName>
        <fullName evidence="2">Acyltransferase</fullName>
    </submittedName>
</protein>
<feature type="compositionally biased region" description="Low complexity" evidence="1">
    <location>
        <begin position="238"/>
        <end position="264"/>
    </location>
</feature>
<sequence length="598" mass="62827">MMSSEEILRLTVTALMSRTGERQGDLAAGIGQSQAQVSRKQSGRQHWSLDDVDLLAAHYRLHALDVLAGPTHAVGVLHGALPSLQAAAGGSPLPARAGVPGPALALVLDEAADVQKTADRDPSGPAAQTVRAAHHPALRPVSAPDPTPAPPAVPSAPSGLPCVLCGQPAADEVDGFSQHLAAEDCAAAVAAASAPTPTVPSPPQTSPPASEDPAPPTTPEPPSAVVPAAVPPVPAAAPEPADEAPTPAESAPAATVPAESAPVAPAPEALAAPVRRKGAPGYASTTLIDQITGRVHDVLQETGGDLAAAEAALIKQAIPDVMTLLKLSRVGGRYEHSEFPPTHDILSKKTQKGADDIWEGRPKWRNANLLAAARNGTQVQVTALDMNAAYLSAFKAWLPIGKLMEDTSGIHDPKKAGVHLITPSAWDHTDLPNPLGNRMEPGELWVSESTLRLLIDCARKGLTDPPVIHRSLVSGATESLLEKLRRALAETRRTALAEGDELTVTYVKSMYSKFVSTIGESSANRELRRPDWMHIIRAKAFANLWLKAYKAHQAGLEVVAISGTDELHVAGDWRNVFPEGRDLNEVKEKDTYILGGKR</sequence>
<feature type="region of interest" description="Disordered" evidence="1">
    <location>
        <begin position="138"/>
        <end position="157"/>
    </location>
</feature>
<dbReference type="Proteomes" id="UP001614391">
    <property type="component" value="Unassembled WGS sequence"/>
</dbReference>
<keyword evidence="2" id="KW-0012">Acyltransferase</keyword>
<feature type="compositionally biased region" description="Pro residues" evidence="1">
    <location>
        <begin position="197"/>
        <end position="206"/>
    </location>
</feature>
<feature type="compositionally biased region" description="Pro residues" evidence="1">
    <location>
        <begin position="213"/>
        <end position="237"/>
    </location>
</feature>
<comment type="caution">
    <text evidence="2">The sequence shown here is derived from an EMBL/GenBank/DDBJ whole genome shotgun (WGS) entry which is preliminary data.</text>
</comment>
<evidence type="ECO:0000313" key="2">
    <source>
        <dbReference type="EMBL" id="MFI9122340.1"/>
    </source>
</evidence>
<evidence type="ECO:0000256" key="1">
    <source>
        <dbReference type="SAM" id="MobiDB-lite"/>
    </source>
</evidence>
<dbReference type="RefSeq" id="WP_399618107.1">
    <property type="nucleotide sequence ID" value="NZ_JBITYT010000011.1"/>
</dbReference>
<name>A0ABW8D139_STRBI</name>
<accession>A0ABW8D139</accession>
<proteinExistence type="predicted"/>
<feature type="region of interest" description="Disordered" evidence="1">
    <location>
        <begin position="194"/>
        <end position="264"/>
    </location>
</feature>
<evidence type="ECO:0000313" key="3">
    <source>
        <dbReference type="Proteomes" id="UP001614391"/>
    </source>
</evidence>
<gene>
    <name evidence="2" type="ORF">ACIGW0_23590</name>
</gene>
<dbReference type="GO" id="GO:0016746">
    <property type="term" value="F:acyltransferase activity"/>
    <property type="evidence" value="ECO:0007669"/>
    <property type="project" value="UniProtKB-KW"/>
</dbReference>
<keyword evidence="2" id="KW-0808">Transferase</keyword>
<dbReference type="EMBL" id="JBITYT010000011">
    <property type="protein sequence ID" value="MFI9122340.1"/>
    <property type="molecule type" value="Genomic_DNA"/>
</dbReference>
<keyword evidence="3" id="KW-1185">Reference proteome</keyword>